<feature type="transmembrane region" description="Helical" evidence="1">
    <location>
        <begin position="21"/>
        <end position="44"/>
    </location>
</feature>
<protein>
    <recommendedName>
        <fullName evidence="4">DUF4231 domain-containing protein</fullName>
    </recommendedName>
</protein>
<sequence>MTNRIIDCIDHYQQTRKYPTLKYYAMALLFLIALVFCFLISILNKGIDKLYILVPTMGIVLFLIIFTIIFLVHKRYLKILHHHFHQKHLIPDKRVAFFLNSLIFFMFDHKYKDYEYLGDELKEHYANIQDDQTEQTEQI</sequence>
<dbReference type="EMBL" id="JAOXHL010000005">
    <property type="protein sequence ID" value="MCV3728750.1"/>
    <property type="molecule type" value="Genomic_DNA"/>
</dbReference>
<dbReference type="Proteomes" id="UP001208245">
    <property type="component" value="Unassembled WGS sequence"/>
</dbReference>
<proteinExistence type="predicted"/>
<feature type="transmembrane region" description="Helical" evidence="1">
    <location>
        <begin position="50"/>
        <end position="72"/>
    </location>
</feature>
<keyword evidence="1" id="KW-1133">Transmembrane helix</keyword>
<evidence type="ECO:0000313" key="3">
    <source>
        <dbReference type="Proteomes" id="UP001208245"/>
    </source>
</evidence>
<reference evidence="2 3" key="1">
    <citation type="journal article" date="2020" name="Int. J. Syst. Evol. Microbiol.">
        <title>Ureaplasma miroungigenitalium sp. nov. isolated from northern elephant seals (Mirounga angustirostris) and Ureaplasma zalophigenitalium sp. nov. isolated from California sea lions (Zalophus californianus).</title>
        <authorList>
            <person name="Volokhov D.V."/>
            <person name="Gulland F.M."/>
            <person name="Gao Y."/>
            <person name="Chizhikov V.E."/>
        </authorList>
    </citation>
    <scope>NUCLEOTIDE SEQUENCE [LARGE SCALE GENOMIC DNA]</scope>
    <source>
        <strain evidence="2 3">ES3182-GEN</strain>
    </source>
</reference>
<gene>
    <name evidence="2" type="ORF">OF376_03100</name>
</gene>
<keyword evidence="1" id="KW-0812">Transmembrane</keyword>
<organism evidence="2 3">
    <name type="scientific">Ureaplasma miroungigenitalium</name>
    <dbReference type="NCBI Taxonomy" id="1042321"/>
    <lineage>
        <taxon>Bacteria</taxon>
        <taxon>Bacillati</taxon>
        <taxon>Mycoplasmatota</taxon>
        <taxon>Mycoplasmoidales</taxon>
        <taxon>Mycoplasmoidaceae</taxon>
        <taxon>Ureaplasma</taxon>
    </lineage>
</organism>
<evidence type="ECO:0008006" key="4">
    <source>
        <dbReference type="Google" id="ProtNLM"/>
    </source>
</evidence>
<comment type="caution">
    <text evidence="2">The sequence shown here is derived from an EMBL/GenBank/DDBJ whole genome shotgun (WGS) entry which is preliminary data.</text>
</comment>
<accession>A0ABT3BNA9</accession>
<keyword evidence="3" id="KW-1185">Reference proteome</keyword>
<dbReference type="RefSeq" id="WP_263822060.1">
    <property type="nucleotide sequence ID" value="NZ_JAOXHK010000007.1"/>
</dbReference>
<keyword evidence="1" id="KW-0472">Membrane</keyword>
<evidence type="ECO:0000256" key="1">
    <source>
        <dbReference type="SAM" id="Phobius"/>
    </source>
</evidence>
<evidence type="ECO:0000313" key="2">
    <source>
        <dbReference type="EMBL" id="MCV3728750.1"/>
    </source>
</evidence>
<name>A0ABT3BNA9_9BACT</name>